<keyword evidence="2" id="KW-0238">DNA-binding</keyword>
<evidence type="ECO:0000256" key="2">
    <source>
        <dbReference type="ARBA" id="ARBA00023125"/>
    </source>
</evidence>
<dbReference type="RefSeq" id="WP_304378790.1">
    <property type="nucleotide sequence ID" value="NZ_JAUOZU010000022.1"/>
</dbReference>
<dbReference type="Gene3D" id="1.10.10.60">
    <property type="entry name" value="Homeodomain-like"/>
    <property type="match status" value="1"/>
</dbReference>
<feature type="domain" description="HTH araC/xylS-type" evidence="4">
    <location>
        <begin position="213"/>
        <end position="313"/>
    </location>
</feature>
<dbReference type="Proteomes" id="UP001174932">
    <property type="component" value="Unassembled WGS sequence"/>
</dbReference>
<reference evidence="5" key="1">
    <citation type="journal article" date="2015" name="Int. J. Syst. Evol. Microbiol.">
        <title>Rhizobium alvei sp. nov., isolated from a freshwater river.</title>
        <authorList>
            <person name="Sheu S.Y."/>
            <person name="Huang H.W."/>
            <person name="Young C.C."/>
            <person name="Chen W.M."/>
        </authorList>
    </citation>
    <scope>NUCLEOTIDE SEQUENCE</scope>
    <source>
        <strain evidence="5">TNR-22</strain>
    </source>
</reference>
<dbReference type="InterPro" id="IPR050204">
    <property type="entry name" value="AraC_XylS_family_regulators"/>
</dbReference>
<evidence type="ECO:0000256" key="1">
    <source>
        <dbReference type="ARBA" id="ARBA00023015"/>
    </source>
</evidence>
<evidence type="ECO:0000259" key="4">
    <source>
        <dbReference type="PROSITE" id="PS01124"/>
    </source>
</evidence>
<dbReference type="PANTHER" id="PTHR46796:SF6">
    <property type="entry name" value="ARAC SUBFAMILY"/>
    <property type="match status" value="1"/>
</dbReference>
<dbReference type="InterPro" id="IPR035418">
    <property type="entry name" value="AraC-bd_2"/>
</dbReference>
<protein>
    <submittedName>
        <fullName evidence="5">Helix-turn-helix domain-containing protein</fullName>
    </submittedName>
</protein>
<dbReference type="Pfam" id="PF12833">
    <property type="entry name" value="HTH_18"/>
    <property type="match status" value="1"/>
</dbReference>
<comment type="caution">
    <text evidence="5">The sequence shown here is derived from an EMBL/GenBank/DDBJ whole genome shotgun (WGS) entry which is preliminary data.</text>
</comment>
<dbReference type="PROSITE" id="PS01124">
    <property type="entry name" value="HTH_ARAC_FAMILY_2"/>
    <property type="match status" value="1"/>
</dbReference>
<keyword evidence="3" id="KW-0804">Transcription</keyword>
<organism evidence="5 6">
    <name type="scientific">Rhizobium alvei</name>
    <dbReference type="NCBI Taxonomy" id="1132659"/>
    <lineage>
        <taxon>Bacteria</taxon>
        <taxon>Pseudomonadati</taxon>
        <taxon>Pseudomonadota</taxon>
        <taxon>Alphaproteobacteria</taxon>
        <taxon>Hyphomicrobiales</taxon>
        <taxon>Rhizobiaceae</taxon>
        <taxon>Rhizobium/Agrobacterium group</taxon>
        <taxon>Rhizobium</taxon>
    </lineage>
</organism>
<dbReference type="SUPFAM" id="SSF46689">
    <property type="entry name" value="Homeodomain-like"/>
    <property type="match status" value="1"/>
</dbReference>
<dbReference type="PRINTS" id="PR00032">
    <property type="entry name" value="HTHARAC"/>
</dbReference>
<dbReference type="PANTHER" id="PTHR46796">
    <property type="entry name" value="HTH-TYPE TRANSCRIPTIONAL ACTIVATOR RHAS-RELATED"/>
    <property type="match status" value="1"/>
</dbReference>
<evidence type="ECO:0000256" key="3">
    <source>
        <dbReference type="ARBA" id="ARBA00023163"/>
    </source>
</evidence>
<dbReference type="EMBL" id="JAUOZU010000022">
    <property type="protein sequence ID" value="MDO6966861.1"/>
    <property type="molecule type" value="Genomic_DNA"/>
</dbReference>
<gene>
    <name evidence="5" type="ORF">Q4481_23145</name>
</gene>
<dbReference type="InterPro" id="IPR018060">
    <property type="entry name" value="HTH_AraC"/>
</dbReference>
<dbReference type="InterPro" id="IPR020449">
    <property type="entry name" value="Tscrpt_reg_AraC-type_HTH"/>
</dbReference>
<reference evidence="5" key="2">
    <citation type="submission" date="2023-07" db="EMBL/GenBank/DDBJ databases">
        <authorList>
            <person name="Shen H."/>
        </authorList>
    </citation>
    <scope>NUCLEOTIDE SEQUENCE</scope>
    <source>
        <strain evidence="5">TNR-22</strain>
    </source>
</reference>
<dbReference type="SMART" id="SM00342">
    <property type="entry name" value="HTH_ARAC"/>
    <property type="match status" value="1"/>
</dbReference>
<keyword evidence="6" id="KW-1185">Reference proteome</keyword>
<dbReference type="InterPro" id="IPR009057">
    <property type="entry name" value="Homeodomain-like_sf"/>
</dbReference>
<keyword evidence="1" id="KW-0805">Transcription regulation</keyword>
<proteinExistence type="predicted"/>
<dbReference type="Pfam" id="PF14525">
    <property type="entry name" value="AraC_binding_2"/>
    <property type="match status" value="1"/>
</dbReference>
<sequence>MKSIITTEETPRHDRSRHWHEAIASAYFPLDLTFRNTDNFAGDLMIWTLGDVSLSRLASESLQYRRLPKHMKAERDEHFLVTVPIRSQVNFSQCGKEVQCQPGGFFLERSHEPYEFWHDDFADLWVMKVESSELAAEIRQPDRFCSMQFNATEGAGGLFTDMLQHIPARFDAMSEEVRRAVGKQLVDLLVLSLKADERTLTAGSSSVRTAHLTRIEAFVRRNLHNAELDPETVARACGLSVRYLHELFRDTNQTLGSWVRDQRLMACRSALADPSNRQTVAEIAYRFGFSDHAQFSRAFKAHYSITPKEFRDQTRARMRTAN</sequence>
<accession>A0ABT8YTD2</accession>
<name>A0ABT8YTD2_9HYPH</name>
<evidence type="ECO:0000313" key="6">
    <source>
        <dbReference type="Proteomes" id="UP001174932"/>
    </source>
</evidence>
<evidence type="ECO:0000313" key="5">
    <source>
        <dbReference type="EMBL" id="MDO6966861.1"/>
    </source>
</evidence>